<keyword evidence="2" id="KW-0812">Transmembrane</keyword>
<feature type="transmembrane region" description="Helical" evidence="2">
    <location>
        <begin position="103"/>
        <end position="128"/>
    </location>
</feature>
<keyword evidence="1" id="KW-0813">Transport</keyword>
<keyword evidence="4" id="KW-1185">Reference proteome</keyword>
<sequence>MQRTDSGSALRPWLGEARALVALALPLVAGNLAWSTIAATDLLLLGRLGSRAVAAGALALNIYTAFMIFGIGLTNAASPLIAAERGRRRHSVRDIRRTVRQTLWAGAMICVPSWLILWHGEALLILLGQEPALATEAGKLLRGLQWALLPYFAFLTLRNFVTALERPLSAVIVIALTIPVNLAAGWILIFGKLGMPALGLFGAGLASTLSSLFMLAAMILAVLTDRNFRRYHLFGRLWVPDWPRFRAVWRIGLPIAVIQGLEVTVFNAAVFLMGLIDAASLAAHAVAIQIASLSFMVPMGIGQAGTVRVGLAYGRGDHAALGRAGWSALALGALYALVAAAIILAVPQLLVSVFLDVAAPANAEVVRLACIFLAVAAVFQLSDCIQAIGAGILRGIQDTRVPMIFAGIGYWVIGIGVGTALAFPLGMKGTGVWIGLATGLTVVAVLLLARWHRREALIGA</sequence>
<comment type="caution">
    <text evidence="3">The sequence shown here is derived from an EMBL/GenBank/DDBJ whole genome shotgun (WGS) entry which is preliminary data.</text>
</comment>
<protein>
    <submittedName>
        <fullName evidence="3">MATE family efflux transporter</fullName>
    </submittedName>
</protein>
<gene>
    <name evidence="3" type="ORF">KOF26_15165</name>
</gene>
<feature type="transmembrane region" description="Helical" evidence="2">
    <location>
        <begin position="168"/>
        <end position="191"/>
    </location>
</feature>
<dbReference type="PANTHER" id="PTHR43298">
    <property type="entry name" value="MULTIDRUG RESISTANCE PROTEIN NORM-RELATED"/>
    <property type="match status" value="1"/>
</dbReference>
<feature type="transmembrane region" description="Helical" evidence="2">
    <location>
        <begin position="251"/>
        <end position="276"/>
    </location>
</feature>
<keyword evidence="2" id="KW-0472">Membrane</keyword>
<dbReference type="Pfam" id="PF01554">
    <property type="entry name" value="MatE"/>
    <property type="match status" value="2"/>
</dbReference>
<dbReference type="InterPro" id="IPR050222">
    <property type="entry name" value="MATE_MdtK"/>
</dbReference>
<feature type="transmembrane region" description="Helical" evidence="2">
    <location>
        <begin position="431"/>
        <end position="449"/>
    </location>
</feature>
<feature type="transmembrane region" description="Helical" evidence="2">
    <location>
        <begin position="282"/>
        <end position="305"/>
    </location>
</feature>
<dbReference type="InterPro" id="IPR002528">
    <property type="entry name" value="MATE_fam"/>
</dbReference>
<dbReference type="NCBIfam" id="TIGR00797">
    <property type="entry name" value="matE"/>
    <property type="match status" value="1"/>
</dbReference>
<feature type="transmembrane region" description="Helical" evidence="2">
    <location>
        <begin position="404"/>
        <end position="425"/>
    </location>
</feature>
<name>A0ABS6BLJ6_9SPHN</name>
<evidence type="ECO:0000313" key="3">
    <source>
        <dbReference type="EMBL" id="MBU3079198.1"/>
    </source>
</evidence>
<proteinExistence type="predicted"/>
<evidence type="ECO:0000313" key="4">
    <source>
        <dbReference type="Proteomes" id="UP000776276"/>
    </source>
</evidence>
<dbReference type="Proteomes" id="UP000776276">
    <property type="component" value="Unassembled WGS sequence"/>
</dbReference>
<dbReference type="PANTHER" id="PTHR43298:SF2">
    <property type="entry name" value="FMN_FAD EXPORTER YEEO-RELATED"/>
    <property type="match status" value="1"/>
</dbReference>
<feature type="transmembrane region" description="Helical" evidence="2">
    <location>
        <begin position="366"/>
        <end position="392"/>
    </location>
</feature>
<keyword evidence="2" id="KW-1133">Transmembrane helix</keyword>
<dbReference type="EMBL" id="JAHKRT010000008">
    <property type="protein sequence ID" value="MBU3079198.1"/>
    <property type="molecule type" value="Genomic_DNA"/>
</dbReference>
<accession>A0ABS6BLJ6</accession>
<dbReference type="RefSeq" id="WP_216326842.1">
    <property type="nucleotide sequence ID" value="NZ_JAHKRT010000008.1"/>
</dbReference>
<organism evidence="3 4">
    <name type="scientific">Sphingomonas quercus</name>
    <dbReference type="NCBI Taxonomy" id="2842451"/>
    <lineage>
        <taxon>Bacteria</taxon>
        <taxon>Pseudomonadati</taxon>
        <taxon>Pseudomonadota</taxon>
        <taxon>Alphaproteobacteria</taxon>
        <taxon>Sphingomonadales</taxon>
        <taxon>Sphingomonadaceae</taxon>
        <taxon>Sphingomonas</taxon>
    </lineage>
</organism>
<feature type="transmembrane region" description="Helical" evidence="2">
    <location>
        <begin position="197"/>
        <end position="223"/>
    </location>
</feature>
<reference evidence="3 4" key="1">
    <citation type="submission" date="2021-06" db="EMBL/GenBank/DDBJ databases">
        <title>Sphingomonas sp. XMGL2, whole genome shotgun sequencing project.</title>
        <authorList>
            <person name="Zhao G."/>
            <person name="Shen L."/>
        </authorList>
    </citation>
    <scope>NUCLEOTIDE SEQUENCE [LARGE SCALE GENOMIC DNA]</scope>
    <source>
        <strain evidence="3 4">XMGL2</strain>
    </source>
</reference>
<evidence type="ECO:0000256" key="1">
    <source>
        <dbReference type="ARBA" id="ARBA00022448"/>
    </source>
</evidence>
<feature type="transmembrane region" description="Helical" evidence="2">
    <location>
        <begin position="140"/>
        <end position="161"/>
    </location>
</feature>
<feature type="transmembrane region" description="Helical" evidence="2">
    <location>
        <begin position="62"/>
        <end position="82"/>
    </location>
</feature>
<evidence type="ECO:0000256" key="2">
    <source>
        <dbReference type="SAM" id="Phobius"/>
    </source>
</evidence>
<feature type="transmembrane region" description="Helical" evidence="2">
    <location>
        <begin position="326"/>
        <end position="346"/>
    </location>
</feature>
<dbReference type="CDD" id="cd13131">
    <property type="entry name" value="MATE_NorM_like"/>
    <property type="match status" value="1"/>
</dbReference>